<feature type="compositionally biased region" description="Polar residues" evidence="1">
    <location>
        <begin position="423"/>
        <end position="445"/>
    </location>
</feature>
<dbReference type="STRING" id="105785.A0A2J7RLM7"/>
<feature type="compositionally biased region" description="Basic and acidic residues" evidence="1">
    <location>
        <begin position="69"/>
        <end position="78"/>
    </location>
</feature>
<dbReference type="Proteomes" id="UP000235965">
    <property type="component" value="Unassembled WGS sequence"/>
</dbReference>
<feature type="region of interest" description="Disordered" evidence="1">
    <location>
        <begin position="1489"/>
        <end position="1513"/>
    </location>
</feature>
<feature type="compositionally biased region" description="Polar residues" evidence="1">
    <location>
        <begin position="1"/>
        <end position="22"/>
    </location>
</feature>
<proteinExistence type="predicted"/>
<gene>
    <name evidence="2" type="ORF">B7P43_G03456</name>
</gene>
<feature type="compositionally biased region" description="Polar residues" evidence="1">
    <location>
        <begin position="1195"/>
        <end position="1230"/>
    </location>
</feature>
<sequence length="1556" mass="169509">MGNGLNVHSTSDDFSNTASSQHGPPLGSTPASFSADRQTSGPTGKSTSGISSPLSGQRISRWFFSSGDSEVHGERKPGTNEILRPPPPPLRSHSVPPNYQPLQSPKDQTSSGTHPQHSAVSLHRASGHYKSKPRDCNPCNKVPWIPMIRAHDNVPYQGSSDAVSSHGHNPNIYQTHASLSHHDSPSAGSLTLQTHGNHYGPPPPSKSTDGKYALPQLSSIHSGSVYAPPDKPTDEYGPPLSVSQHIQSEYKPPTPQYPGTEYGAPHKPIDEYGPPPLPSQHIQSTYNPPSLSIPQQSGTEYGPPHKPQDEYGPPPPLIQDVHHKYKPPHLHTSPHQGTQYVPPSQSSLREPEYRPPLPPQPPGTEYGSPPLSSADEYGPPQLDTIKQSSSPQLAPSYLPAPPLYESGRFKDETQSPVPDHLLISTNHGNNNAIIYGQNSHQNSAGSPGERETGGVGAHSEIDVEQSISLGDSHAVASQHPVTSGSRDVAYTSASSIHLVPGDFTTPKINNEEWNKATERPPVNGLYLPSGENYQPPEQEKQLYNPPANNKTQNSGGLEVIPSIQIADYLSSVEYPLQIVQSPYIDVTEPPGHSVNQNKKQQIYDQKAPTHTSSSYDKGEIIIGKPALAASNLNDTNIKNSYSNVGFAIESNTSEIHDQRQQQSAIHETNSGGFADGGPVTLDHLPGSGILHSSSGNTYFANENQIKHNTDGINVLGAHGSNQGLSVSKEHDSTVLDIQPSIQTSAESNSLIHQINNAFQSHSGPTTVPPIQNNYNSDYVLFQNFPRPPLSYLPTDVLKQKLPPPTPLQSTFQQNPYLPPVQSQSHTFLQSTPKPLTTIPFEHPLKLEAPASFLNPPPKNKGEYSTVTNLPLQEYSFWTPTPRPISSSLVPVNDGNTWGSATTNTPLKLSNENIIAAFAEAAGLLPPPPSLSETSSQSEKKIKQIQIIVPYTSSKELMQFKIQDTNKPLFDSTGWLPITDKEDGTKPQGRKAPSVHLNCSNDEQSWQTQCKHSNSLLQQEQSDYHQHQESRTATATAPAVQGVKETTKAYPPKSYSEMQQILAINIRDLLRGEEDTKTIPDSITLQRLQKNIDEWTALEYSKKKDFAIFGTTESTAGGKKSTTAHASSGALLQHLLVPSKKIPEEYLTTTPSQFDDVASTENSVATAIPNFKRSTSTTTSTTSTTTPHSPIYDHVTSGSNKHTVSLDNNKSSERGSTPRINHDNPLNRQQNGENHRWNIIESNYIIPEAVALTTKKITPTAPPPTTTPASEEITDIYTNTGHTTWDQLPLSISPITNEKVYVVTPMATWTPEFTTATPYRTPPYPTDTHTTSINDVFPFRNGPPSAHKLVASAPFLFQSPRFIVRPTPGTTVQRSYTVTSTDGEEDNWNDVMETTLEPVKLNEINGNADVDQNSTLTETTSTPRSTKDNLLLGLSVLSTYMPPEGTRVQTDAGHSKVVTAVHTATVPSPTRKKQIKKQSTIATTKLFPVTSAKPSRSTEQPRTRSKAGISKDSAWTLKPDRSSYLWQFPDLSGDSLQGEDLDEVHGAVLELKKEKTS</sequence>
<protein>
    <submittedName>
        <fullName evidence="2">Uncharacterized protein</fullName>
    </submittedName>
</protein>
<reference evidence="2 3" key="1">
    <citation type="submission" date="2017-12" db="EMBL/GenBank/DDBJ databases">
        <title>Hemimetabolous genomes reveal molecular basis of termite eusociality.</title>
        <authorList>
            <person name="Harrison M.C."/>
            <person name="Jongepier E."/>
            <person name="Robertson H.M."/>
            <person name="Arning N."/>
            <person name="Bitard-Feildel T."/>
            <person name="Chao H."/>
            <person name="Childers C.P."/>
            <person name="Dinh H."/>
            <person name="Doddapaneni H."/>
            <person name="Dugan S."/>
            <person name="Gowin J."/>
            <person name="Greiner C."/>
            <person name="Han Y."/>
            <person name="Hu H."/>
            <person name="Hughes D.S.T."/>
            <person name="Huylmans A.-K."/>
            <person name="Kemena C."/>
            <person name="Kremer L.P.M."/>
            <person name="Lee S.L."/>
            <person name="Lopez-Ezquerra A."/>
            <person name="Mallet L."/>
            <person name="Monroy-Kuhn J.M."/>
            <person name="Moser A."/>
            <person name="Murali S.C."/>
            <person name="Muzny D.M."/>
            <person name="Otani S."/>
            <person name="Piulachs M.-D."/>
            <person name="Poelchau M."/>
            <person name="Qu J."/>
            <person name="Schaub F."/>
            <person name="Wada-Katsumata A."/>
            <person name="Worley K.C."/>
            <person name="Xie Q."/>
            <person name="Ylla G."/>
            <person name="Poulsen M."/>
            <person name="Gibbs R.A."/>
            <person name="Schal C."/>
            <person name="Richards S."/>
            <person name="Belles X."/>
            <person name="Korb J."/>
            <person name="Bornberg-Bauer E."/>
        </authorList>
    </citation>
    <scope>NUCLEOTIDE SEQUENCE [LARGE SCALE GENOMIC DNA]</scope>
    <source>
        <tissue evidence="2">Whole body</tissue>
    </source>
</reference>
<feature type="region of interest" description="Disordered" evidence="1">
    <location>
        <begin position="511"/>
        <end position="540"/>
    </location>
</feature>
<feature type="region of interest" description="Disordered" evidence="1">
    <location>
        <begin position="654"/>
        <end position="679"/>
    </location>
</feature>
<feature type="region of interest" description="Disordered" evidence="1">
    <location>
        <begin position="156"/>
        <end position="456"/>
    </location>
</feature>
<name>A0A2J7RLM7_9NEOP</name>
<dbReference type="EMBL" id="NEVH01002684">
    <property type="protein sequence ID" value="PNF41709.1"/>
    <property type="molecule type" value="Genomic_DNA"/>
</dbReference>
<feature type="region of interest" description="Disordered" evidence="1">
    <location>
        <begin position="976"/>
        <end position="1038"/>
    </location>
</feature>
<feature type="compositionally biased region" description="Polar residues" evidence="1">
    <location>
        <begin position="156"/>
        <end position="178"/>
    </location>
</feature>
<evidence type="ECO:0000256" key="1">
    <source>
        <dbReference type="SAM" id="MobiDB-lite"/>
    </source>
</evidence>
<feature type="region of interest" description="Disordered" evidence="1">
    <location>
        <begin position="591"/>
        <end position="616"/>
    </location>
</feature>
<evidence type="ECO:0000313" key="2">
    <source>
        <dbReference type="EMBL" id="PNF41709.1"/>
    </source>
</evidence>
<feature type="compositionally biased region" description="Polar residues" evidence="1">
    <location>
        <begin position="996"/>
        <end position="1020"/>
    </location>
</feature>
<feature type="compositionally biased region" description="Polar residues" evidence="1">
    <location>
        <begin position="186"/>
        <end position="196"/>
    </location>
</feature>
<feature type="compositionally biased region" description="Polar residues" evidence="1">
    <location>
        <begin position="333"/>
        <end position="347"/>
    </location>
</feature>
<feature type="compositionally biased region" description="Polar residues" evidence="1">
    <location>
        <begin position="280"/>
        <end position="299"/>
    </location>
</feature>
<keyword evidence="3" id="KW-1185">Reference proteome</keyword>
<feature type="region of interest" description="Disordered" evidence="1">
    <location>
        <begin position="1169"/>
        <end position="1230"/>
    </location>
</feature>
<feature type="compositionally biased region" description="Low complexity" evidence="1">
    <location>
        <begin position="1173"/>
        <end position="1185"/>
    </location>
</feature>
<feature type="compositionally biased region" description="Polar residues" evidence="1">
    <location>
        <begin position="809"/>
        <end position="834"/>
    </location>
</feature>
<organism evidence="2 3">
    <name type="scientific">Cryptotermes secundus</name>
    <dbReference type="NCBI Taxonomy" id="105785"/>
    <lineage>
        <taxon>Eukaryota</taxon>
        <taxon>Metazoa</taxon>
        <taxon>Ecdysozoa</taxon>
        <taxon>Arthropoda</taxon>
        <taxon>Hexapoda</taxon>
        <taxon>Insecta</taxon>
        <taxon>Pterygota</taxon>
        <taxon>Neoptera</taxon>
        <taxon>Polyneoptera</taxon>
        <taxon>Dictyoptera</taxon>
        <taxon>Blattodea</taxon>
        <taxon>Blattoidea</taxon>
        <taxon>Termitoidae</taxon>
        <taxon>Kalotermitidae</taxon>
        <taxon>Cryptotermitinae</taxon>
        <taxon>Cryptotermes</taxon>
    </lineage>
</organism>
<dbReference type="InParanoid" id="A0A2J7RLM7"/>
<feature type="compositionally biased region" description="Polar residues" evidence="1">
    <location>
        <begin position="593"/>
        <end position="615"/>
    </location>
</feature>
<feature type="region of interest" description="Disordered" evidence="1">
    <location>
        <begin position="806"/>
        <end position="834"/>
    </location>
</feature>
<feature type="region of interest" description="Disordered" evidence="1">
    <location>
        <begin position="1"/>
        <end position="135"/>
    </location>
</feature>
<feature type="compositionally biased region" description="Polar residues" evidence="1">
    <location>
        <begin position="100"/>
        <end position="119"/>
    </location>
</feature>
<feature type="compositionally biased region" description="Polar residues" evidence="1">
    <location>
        <begin position="660"/>
        <end position="671"/>
    </location>
</feature>
<feature type="compositionally biased region" description="Polar residues" evidence="1">
    <location>
        <begin position="29"/>
        <end position="58"/>
    </location>
</feature>
<evidence type="ECO:0000313" key="3">
    <source>
        <dbReference type="Proteomes" id="UP000235965"/>
    </source>
</evidence>
<accession>A0A2J7RLM7</accession>
<comment type="caution">
    <text evidence="2">The sequence shown here is derived from an EMBL/GenBank/DDBJ whole genome shotgun (WGS) entry which is preliminary data.</text>
</comment>
<feature type="compositionally biased region" description="Low complexity" evidence="1">
    <location>
        <begin position="387"/>
        <end position="397"/>
    </location>
</feature>